<dbReference type="STRING" id="316056.RPC_2724"/>
<dbReference type="PANTHER" id="PTHR35563:SF2">
    <property type="entry name" value="BARREL METAL-DEPENDENT HYDROLASE, PUTATIVE (AFU_ORTHOLOGUE AFUA_1G16240)-RELATED"/>
    <property type="match status" value="1"/>
</dbReference>
<dbReference type="AlphaFoldDB" id="Q214B4"/>
<dbReference type="Gene3D" id="3.20.20.140">
    <property type="entry name" value="Metal-dependent hydrolases"/>
    <property type="match status" value="1"/>
</dbReference>
<protein>
    <submittedName>
        <fullName evidence="2">Amidohydrolase 2</fullName>
    </submittedName>
</protein>
<dbReference type="InterPro" id="IPR006680">
    <property type="entry name" value="Amidohydro-rel"/>
</dbReference>
<gene>
    <name evidence="2" type="ordered locus">RPC_2724</name>
</gene>
<feature type="domain" description="Amidohydrolase-related" evidence="1">
    <location>
        <begin position="42"/>
        <end position="304"/>
    </location>
</feature>
<dbReference type="EMBL" id="CP000301">
    <property type="protein sequence ID" value="ABD88272.1"/>
    <property type="molecule type" value="Genomic_DNA"/>
</dbReference>
<dbReference type="PANTHER" id="PTHR35563">
    <property type="entry name" value="BARREL METAL-DEPENDENT HYDROLASE, PUTATIVE (AFU_ORTHOLOGUE AFUA_1G16240)-RELATED"/>
    <property type="match status" value="1"/>
</dbReference>
<dbReference type="Pfam" id="PF04909">
    <property type="entry name" value="Amidohydro_2"/>
    <property type="match status" value="1"/>
</dbReference>
<keyword evidence="2" id="KW-0378">Hydrolase</keyword>
<name>Q214B4_RHOPB</name>
<evidence type="ECO:0000313" key="2">
    <source>
        <dbReference type="EMBL" id="ABD88272.1"/>
    </source>
</evidence>
<dbReference type="HOGENOM" id="CLU_064039_2_1_5"/>
<dbReference type="KEGG" id="rpc:RPC_2724"/>
<dbReference type="InterPro" id="IPR052358">
    <property type="entry name" value="Aro_Compnd_Degr_Hydrolases"/>
</dbReference>
<organism evidence="2">
    <name type="scientific">Rhodopseudomonas palustris (strain BisB18)</name>
    <dbReference type="NCBI Taxonomy" id="316056"/>
    <lineage>
        <taxon>Bacteria</taxon>
        <taxon>Pseudomonadati</taxon>
        <taxon>Pseudomonadota</taxon>
        <taxon>Alphaproteobacteria</taxon>
        <taxon>Hyphomicrobiales</taxon>
        <taxon>Nitrobacteraceae</taxon>
        <taxon>Rhodopseudomonas</taxon>
    </lineage>
</organism>
<dbReference type="SUPFAM" id="SSF51556">
    <property type="entry name" value="Metallo-dependent hydrolases"/>
    <property type="match status" value="1"/>
</dbReference>
<dbReference type="GO" id="GO:0016787">
    <property type="term" value="F:hydrolase activity"/>
    <property type="evidence" value="ECO:0007669"/>
    <property type="project" value="UniProtKB-KW"/>
</dbReference>
<dbReference type="eggNOG" id="COG3618">
    <property type="taxonomic scope" value="Bacteria"/>
</dbReference>
<dbReference type="OrthoDB" id="9787654at2"/>
<reference evidence="2" key="1">
    <citation type="submission" date="2006-03" db="EMBL/GenBank/DDBJ databases">
        <title>Complete sequence of Rhodopseudomonas palustris BisB18.</title>
        <authorList>
            <consortium name="US DOE Joint Genome Institute"/>
            <person name="Copeland A."/>
            <person name="Lucas S."/>
            <person name="Lapidus A."/>
            <person name="Barry K."/>
            <person name="Detter J.C."/>
            <person name="Glavina del Rio T."/>
            <person name="Hammon N."/>
            <person name="Israni S."/>
            <person name="Dalin E."/>
            <person name="Tice H."/>
            <person name="Pitluck S."/>
            <person name="Chain P."/>
            <person name="Malfatti S."/>
            <person name="Shin M."/>
            <person name="Vergez L."/>
            <person name="Schmutz J."/>
            <person name="Larimer F."/>
            <person name="Land M."/>
            <person name="Hauser L."/>
            <person name="Pelletier D.A."/>
            <person name="Kyrpides N."/>
            <person name="Anderson I."/>
            <person name="Oda Y."/>
            <person name="Harwood C.S."/>
            <person name="Richardson P."/>
        </authorList>
    </citation>
    <scope>NUCLEOTIDE SEQUENCE [LARGE SCALE GENOMIC DNA]</scope>
    <source>
        <strain evidence="2">BisB18</strain>
    </source>
</reference>
<dbReference type="InterPro" id="IPR032466">
    <property type="entry name" value="Metal_Hydrolase"/>
</dbReference>
<accession>Q214B4</accession>
<proteinExistence type="predicted"/>
<evidence type="ECO:0000259" key="1">
    <source>
        <dbReference type="Pfam" id="PF04909"/>
    </source>
</evidence>
<sequence>MLAGCLGILPSLSLGRSSAAEVVRASAGTDGPVAKAPHGATDCHFHTYDRRYPAAGGASLLPADALPDDYRGLQRRLGTSRGVIVQPSTYGTDNSLQLASMEALGRDRFRMVAVVAEDVPNAELKRLDGLGVRGVRFNLSLPGPLTVSSLKVLAPRLAALGWHCQINMTPKQMEDEQALLSELPGQLVFDHFGQIPQPAGTGSQSYAIIRRLLDRGNTWVKLSGAYLRSIDGAPGYADSGRIAAAFVAAAPQRIVWGSDWPHPTKSNDAKPDDAVLFDRLADWAGSPEMFSRILVDNPAVLYGFPPLS</sequence>